<keyword evidence="6" id="KW-1185">Reference proteome</keyword>
<feature type="domain" description="HTH gntR-type" evidence="4">
    <location>
        <begin position="11"/>
        <end position="79"/>
    </location>
</feature>
<dbReference type="Pfam" id="PF07729">
    <property type="entry name" value="FCD"/>
    <property type="match status" value="1"/>
</dbReference>
<dbReference type="CDD" id="cd07377">
    <property type="entry name" value="WHTH_GntR"/>
    <property type="match status" value="1"/>
</dbReference>
<dbReference type="GO" id="GO:0003700">
    <property type="term" value="F:DNA-binding transcription factor activity"/>
    <property type="evidence" value="ECO:0007669"/>
    <property type="project" value="InterPro"/>
</dbReference>
<evidence type="ECO:0000256" key="1">
    <source>
        <dbReference type="ARBA" id="ARBA00023015"/>
    </source>
</evidence>
<dbReference type="InterPro" id="IPR036390">
    <property type="entry name" value="WH_DNA-bd_sf"/>
</dbReference>
<evidence type="ECO:0000259" key="4">
    <source>
        <dbReference type="PROSITE" id="PS50949"/>
    </source>
</evidence>
<dbReference type="InterPro" id="IPR000524">
    <property type="entry name" value="Tscrpt_reg_HTH_GntR"/>
</dbReference>
<evidence type="ECO:0000313" key="5">
    <source>
        <dbReference type="EMBL" id="NUB45478.1"/>
    </source>
</evidence>
<gene>
    <name evidence="5" type="ORF">GEU84_013855</name>
</gene>
<dbReference type="PRINTS" id="PR00035">
    <property type="entry name" value="HTHGNTR"/>
</dbReference>
<dbReference type="InterPro" id="IPR036388">
    <property type="entry name" value="WH-like_DNA-bd_sf"/>
</dbReference>
<dbReference type="Gene3D" id="1.10.10.10">
    <property type="entry name" value="Winged helix-like DNA-binding domain superfamily/Winged helix DNA-binding domain"/>
    <property type="match status" value="1"/>
</dbReference>
<dbReference type="PANTHER" id="PTHR43537:SF5">
    <property type="entry name" value="UXU OPERON TRANSCRIPTIONAL REGULATOR"/>
    <property type="match status" value="1"/>
</dbReference>
<protein>
    <submittedName>
        <fullName evidence="5">FadR family transcriptional regulator</fullName>
    </submittedName>
</protein>
<dbReference type="AlphaFoldDB" id="A0A8X8H0U9"/>
<organism evidence="5 6">
    <name type="scientific">Fertoeibacter niger</name>
    <dbReference type="NCBI Taxonomy" id="2656921"/>
    <lineage>
        <taxon>Bacteria</taxon>
        <taxon>Pseudomonadati</taxon>
        <taxon>Pseudomonadota</taxon>
        <taxon>Alphaproteobacteria</taxon>
        <taxon>Rhodobacterales</taxon>
        <taxon>Paracoccaceae</taxon>
        <taxon>Fertoeibacter</taxon>
    </lineage>
</organism>
<comment type="caution">
    <text evidence="5">The sequence shown here is derived from an EMBL/GenBank/DDBJ whole genome shotgun (WGS) entry which is preliminary data.</text>
</comment>
<dbReference type="SMART" id="SM00345">
    <property type="entry name" value="HTH_GNTR"/>
    <property type="match status" value="1"/>
</dbReference>
<dbReference type="RefSeq" id="WP_152827089.1">
    <property type="nucleotide sequence ID" value="NZ_WHUT02000008.1"/>
</dbReference>
<keyword evidence="3" id="KW-0804">Transcription</keyword>
<dbReference type="PANTHER" id="PTHR43537">
    <property type="entry name" value="TRANSCRIPTIONAL REGULATOR, GNTR FAMILY"/>
    <property type="match status" value="1"/>
</dbReference>
<keyword evidence="1" id="KW-0805">Transcription regulation</keyword>
<proteinExistence type="predicted"/>
<evidence type="ECO:0000313" key="6">
    <source>
        <dbReference type="Proteomes" id="UP000484076"/>
    </source>
</evidence>
<dbReference type="EMBL" id="WHUT02000008">
    <property type="protein sequence ID" value="NUB45478.1"/>
    <property type="molecule type" value="Genomic_DNA"/>
</dbReference>
<dbReference type="PROSITE" id="PS50949">
    <property type="entry name" value="HTH_GNTR"/>
    <property type="match status" value="1"/>
</dbReference>
<sequence length="245" mass="26753">MGEGEKGSGASSLVDRISSTLRRDLEAGTFRPGDRLPSEAELTRLHSVSRAVVREAIAALRSDGLVEARKGAGVFALDVSSRLKPARPFDDLATARISQVIELLELRTACEIEATALAAARRSPAQLETIMDAHDRVAACLRDGQPTRDADFDFHMAIAEATQNRRFPEFLTLIRQGIIPRGELQGSEPGARPKDYNLHLLEEHSQILDAIIAGDGDAGRECMRAHLRGSLERYKILLRAGRPPS</sequence>
<name>A0A8X8H0U9_9RHOB</name>
<dbReference type="Proteomes" id="UP000484076">
    <property type="component" value="Unassembled WGS sequence"/>
</dbReference>
<dbReference type="Pfam" id="PF00392">
    <property type="entry name" value="GntR"/>
    <property type="match status" value="1"/>
</dbReference>
<dbReference type="SUPFAM" id="SSF48008">
    <property type="entry name" value="GntR ligand-binding domain-like"/>
    <property type="match status" value="1"/>
</dbReference>
<evidence type="ECO:0000256" key="3">
    <source>
        <dbReference type="ARBA" id="ARBA00023163"/>
    </source>
</evidence>
<dbReference type="InterPro" id="IPR008920">
    <property type="entry name" value="TF_FadR/GntR_C"/>
</dbReference>
<dbReference type="SUPFAM" id="SSF46785">
    <property type="entry name" value="Winged helix' DNA-binding domain"/>
    <property type="match status" value="1"/>
</dbReference>
<dbReference type="InterPro" id="IPR011711">
    <property type="entry name" value="GntR_C"/>
</dbReference>
<accession>A0A8X8H0U9</accession>
<dbReference type="SMART" id="SM00895">
    <property type="entry name" value="FCD"/>
    <property type="match status" value="1"/>
</dbReference>
<dbReference type="GO" id="GO:0003677">
    <property type="term" value="F:DNA binding"/>
    <property type="evidence" value="ECO:0007669"/>
    <property type="project" value="UniProtKB-KW"/>
</dbReference>
<reference evidence="5" key="1">
    <citation type="submission" date="2020-05" db="EMBL/GenBank/DDBJ databases">
        <title>Fertoebacter nigrum gen. nov., sp. nov., a new member of the family Rhodobacteraceae.</title>
        <authorList>
            <person name="Szuroczki S."/>
            <person name="Abbaszade G."/>
            <person name="Buni D."/>
            <person name="Schumann P."/>
            <person name="Toth E."/>
        </authorList>
    </citation>
    <scope>NUCLEOTIDE SEQUENCE</scope>
    <source>
        <strain evidence="5">RG-N-1a</strain>
    </source>
</reference>
<keyword evidence="2" id="KW-0238">DNA-binding</keyword>
<evidence type="ECO:0000256" key="2">
    <source>
        <dbReference type="ARBA" id="ARBA00023125"/>
    </source>
</evidence>
<dbReference type="Gene3D" id="1.20.120.530">
    <property type="entry name" value="GntR ligand-binding domain-like"/>
    <property type="match status" value="1"/>
</dbReference>